<dbReference type="Proteomes" id="UP001606099">
    <property type="component" value="Unassembled WGS sequence"/>
</dbReference>
<protein>
    <submittedName>
        <fullName evidence="3">Tripartite tricarboxylate transporter permease</fullName>
    </submittedName>
</protein>
<feature type="transmembrane region" description="Helical" evidence="1">
    <location>
        <begin position="203"/>
        <end position="223"/>
    </location>
</feature>
<feature type="domain" description="DUF112" evidence="2">
    <location>
        <begin position="20"/>
        <end position="440"/>
    </location>
</feature>
<feature type="transmembrane region" description="Helical" evidence="1">
    <location>
        <begin position="390"/>
        <end position="408"/>
    </location>
</feature>
<feature type="transmembrane region" description="Helical" evidence="1">
    <location>
        <begin position="106"/>
        <end position="136"/>
    </location>
</feature>
<feature type="transmembrane region" description="Helical" evidence="1">
    <location>
        <begin position="20"/>
        <end position="39"/>
    </location>
</feature>
<dbReference type="EMBL" id="JBIGHZ010000004">
    <property type="protein sequence ID" value="MFG6449089.1"/>
    <property type="molecule type" value="Genomic_DNA"/>
</dbReference>
<comment type="caution">
    <text evidence="3">The sequence shown here is derived from an EMBL/GenBank/DDBJ whole genome shotgun (WGS) entry which is preliminary data.</text>
</comment>
<keyword evidence="1" id="KW-0812">Transmembrane</keyword>
<keyword evidence="1" id="KW-1133">Transmembrane helix</keyword>
<dbReference type="PANTHER" id="PTHR35342">
    <property type="entry name" value="TRICARBOXYLIC TRANSPORT PROTEIN"/>
    <property type="match status" value="1"/>
</dbReference>
<dbReference type="PANTHER" id="PTHR35342:SF5">
    <property type="entry name" value="TRICARBOXYLIC TRANSPORT PROTEIN"/>
    <property type="match status" value="1"/>
</dbReference>
<keyword evidence="4" id="KW-1185">Reference proteome</keyword>
<feature type="transmembrane region" description="Helical" evidence="1">
    <location>
        <begin position="259"/>
        <end position="282"/>
    </location>
</feature>
<gene>
    <name evidence="3" type="ORF">ACG0Z6_12685</name>
</gene>
<feature type="transmembrane region" description="Helical" evidence="1">
    <location>
        <begin position="171"/>
        <end position="191"/>
    </location>
</feature>
<evidence type="ECO:0000313" key="3">
    <source>
        <dbReference type="EMBL" id="MFG6449089.1"/>
    </source>
</evidence>
<evidence type="ECO:0000313" key="4">
    <source>
        <dbReference type="Proteomes" id="UP001606099"/>
    </source>
</evidence>
<evidence type="ECO:0000256" key="1">
    <source>
        <dbReference type="SAM" id="Phobius"/>
    </source>
</evidence>
<dbReference type="InterPro" id="IPR002823">
    <property type="entry name" value="DUF112_TM"/>
</dbReference>
<keyword evidence="1" id="KW-0472">Membrane</keyword>
<accession>A0ABW7FXM3</accession>
<feature type="transmembrane region" description="Helical" evidence="1">
    <location>
        <begin position="148"/>
        <end position="165"/>
    </location>
</feature>
<feature type="transmembrane region" description="Helical" evidence="1">
    <location>
        <begin position="51"/>
        <end position="71"/>
    </location>
</feature>
<organism evidence="3 4">
    <name type="scientific">Roseateles rivi</name>
    <dbReference type="NCBI Taxonomy" id="3299028"/>
    <lineage>
        <taxon>Bacteria</taxon>
        <taxon>Pseudomonadati</taxon>
        <taxon>Pseudomonadota</taxon>
        <taxon>Betaproteobacteria</taxon>
        <taxon>Burkholderiales</taxon>
        <taxon>Sphaerotilaceae</taxon>
        <taxon>Roseateles</taxon>
    </lineage>
</organism>
<dbReference type="RefSeq" id="WP_394461937.1">
    <property type="nucleotide sequence ID" value="NZ_JBIGHZ010000004.1"/>
</dbReference>
<feature type="transmembrane region" description="Helical" evidence="1">
    <location>
        <begin position="356"/>
        <end position="378"/>
    </location>
</feature>
<dbReference type="Pfam" id="PF01970">
    <property type="entry name" value="TctA"/>
    <property type="match status" value="1"/>
</dbReference>
<evidence type="ECO:0000259" key="2">
    <source>
        <dbReference type="Pfam" id="PF01970"/>
    </source>
</evidence>
<feature type="transmembrane region" description="Helical" evidence="1">
    <location>
        <begin position="325"/>
        <end position="344"/>
    </location>
</feature>
<sequence length="501" mass="52124">MDGLTHLQAGFLTALSAPNLLLAWLGVLLGTLVGVLPGLGPVATMAMLLPALNGLDATSSLILLAGIYYGAQYGGSTTAILINTPGEASSVMTALDGYQMAQQGRAAAALAISAWGSFFAGCVGTLLMAVFAPILAQLAFTFGPAEHFALLTLGLVGAMVLANGAPLKAAAMTLLGLLLAQINTDVISGVARYSLGLPELSDGIGFVVIAMGVFGVGEVLVTLERPLAQRRSVSMIKQDGRLTRDDVREAVPAVLRGTAIGSVLGVLPGGGLLLATFASYALERKWVRNPRHPFGQGAIQGVAGPESANNAAAQTSFIPMLTLGVAPNAVMALLLGVLTLKGIAPGPEVLSTHSTLFWALVASMWIGNAMLLVLNLPLIGLWCRLLLMPYPYLYPAILTFCCIGAYSLSNSSFDVFLVGVFALGGYALRKLDFELAPLMLGYVVGAPLEEKLRQALLLARGDWAYIVSRPMAATFLLTALGLAACATLSRLRKARHPLLAA</sequence>
<feature type="transmembrane region" description="Helical" evidence="1">
    <location>
        <begin position="463"/>
        <end position="488"/>
    </location>
</feature>
<reference evidence="3 4" key="1">
    <citation type="submission" date="2024-08" db="EMBL/GenBank/DDBJ databases">
        <authorList>
            <person name="Lu H."/>
        </authorList>
    </citation>
    <scope>NUCLEOTIDE SEQUENCE [LARGE SCALE GENOMIC DNA]</scope>
    <source>
        <strain evidence="3 4">BYS180W</strain>
    </source>
</reference>
<name>A0ABW7FXM3_9BURK</name>
<proteinExistence type="predicted"/>